<evidence type="ECO:0000256" key="2">
    <source>
        <dbReference type="ARBA" id="ARBA00007639"/>
    </source>
</evidence>
<dbReference type="Pfam" id="PF13407">
    <property type="entry name" value="Peripla_BP_4"/>
    <property type="match status" value="1"/>
</dbReference>
<dbReference type="PANTHER" id="PTHR46847">
    <property type="entry name" value="D-ALLOSE-BINDING PERIPLASMIC PROTEIN-RELATED"/>
    <property type="match status" value="1"/>
</dbReference>
<dbReference type="GO" id="GO:0030246">
    <property type="term" value="F:carbohydrate binding"/>
    <property type="evidence" value="ECO:0007669"/>
    <property type="project" value="UniProtKB-ARBA"/>
</dbReference>
<gene>
    <name evidence="5" type="ORF">UFOPK3516_00709</name>
</gene>
<protein>
    <submittedName>
        <fullName evidence="5">Unannotated protein</fullName>
    </submittedName>
</protein>
<keyword evidence="3" id="KW-0732">Signal</keyword>
<reference evidence="5" key="1">
    <citation type="submission" date="2020-05" db="EMBL/GenBank/DDBJ databases">
        <authorList>
            <person name="Chiriac C."/>
            <person name="Salcher M."/>
            <person name="Ghai R."/>
            <person name="Kavagutti S V."/>
        </authorList>
    </citation>
    <scope>NUCLEOTIDE SEQUENCE</scope>
</reference>
<organism evidence="5">
    <name type="scientific">freshwater metagenome</name>
    <dbReference type="NCBI Taxonomy" id="449393"/>
    <lineage>
        <taxon>unclassified sequences</taxon>
        <taxon>metagenomes</taxon>
        <taxon>ecological metagenomes</taxon>
    </lineage>
</organism>
<evidence type="ECO:0000256" key="1">
    <source>
        <dbReference type="ARBA" id="ARBA00004196"/>
    </source>
</evidence>
<dbReference type="EMBL" id="CAFBMB010000040">
    <property type="protein sequence ID" value="CAB4896421.1"/>
    <property type="molecule type" value="Genomic_DNA"/>
</dbReference>
<dbReference type="PANTHER" id="PTHR46847:SF1">
    <property type="entry name" value="D-ALLOSE-BINDING PERIPLASMIC PROTEIN-RELATED"/>
    <property type="match status" value="1"/>
</dbReference>
<dbReference type="InterPro" id="IPR028082">
    <property type="entry name" value="Peripla_BP_I"/>
</dbReference>
<dbReference type="InterPro" id="IPR025997">
    <property type="entry name" value="SBP_2_dom"/>
</dbReference>
<comment type="subcellular location">
    <subcellularLocation>
        <location evidence="1">Cell envelope</location>
    </subcellularLocation>
</comment>
<dbReference type="AlphaFoldDB" id="A0A6J7FLV3"/>
<dbReference type="GO" id="GO:0030313">
    <property type="term" value="C:cell envelope"/>
    <property type="evidence" value="ECO:0007669"/>
    <property type="project" value="UniProtKB-SubCell"/>
</dbReference>
<evidence type="ECO:0000313" key="5">
    <source>
        <dbReference type="EMBL" id="CAB4896421.1"/>
    </source>
</evidence>
<comment type="similarity">
    <text evidence="2">Belongs to the bacterial solute-binding protein 2 family.</text>
</comment>
<dbReference type="Gene3D" id="3.40.50.2300">
    <property type="match status" value="2"/>
</dbReference>
<accession>A0A6J7FLV3</accession>
<dbReference type="SUPFAM" id="SSF53822">
    <property type="entry name" value="Periplasmic binding protein-like I"/>
    <property type="match status" value="1"/>
</dbReference>
<dbReference type="CDD" id="cd06308">
    <property type="entry name" value="PBP1_sensor_kinase-like"/>
    <property type="match status" value="1"/>
</dbReference>
<evidence type="ECO:0000259" key="4">
    <source>
        <dbReference type="Pfam" id="PF13407"/>
    </source>
</evidence>
<feature type="domain" description="Periplasmic binding protein" evidence="4">
    <location>
        <begin position="72"/>
        <end position="307"/>
    </location>
</feature>
<evidence type="ECO:0000256" key="3">
    <source>
        <dbReference type="ARBA" id="ARBA00022729"/>
    </source>
</evidence>
<proteinExistence type="inferred from homology"/>
<sequence>MSVTKNRLKGLAVLLTLTALVGSGIAGCTNASSTPGSTSVASDGPMPSIYCGDTCTKQLALAAAPADVKCDVGVSWSATSFPYGAVSSQQIPDLAKKWFPGMSVTVTDGQGDATIQSGQVDEMVAKGIKVLIISPRDSDALKGAVDRAVAAGVKVIAADRNVNTTVDTYIGSDNVEAGVVSGKNIGSVLGKTGLLVELAGSLGASPTIARGDGLRTGLTGSGVTIVDSQTADYDQAKGLAVMQDLLQKYPSGAINGVYTHNDQMAFGAIQAIKEAGRESEIQVFSIDGEDKALADIQSGSMQSTVGYPLVTKESVIAAAKLCSGEPIEKRILLESTLIDSKNVADYVGKSPQTE</sequence>
<dbReference type="PROSITE" id="PS51257">
    <property type="entry name" value="PROKAR_LIPOPROTEIN"/>
    <property type="match status" value="1"/>
</dbReference>
<name>A0A6J7FLV3_9ZZZZ</name>